<dbReference type="EMBL" id="GGFJ01012544">
    <property type="protein sequence ID" value="MBW61685.1"/>
    <property type="molecule type" value="Transcribed_RNA"/>
</dbReference>
<protein>
    <submittedName>
        <fullName evidence="2">Putative secreted protein</fullName>
    </submittedName>
</protein>
<evidence type="ECO:0000313" key="2">
    <source>
        <dbReference type="EMBL" id="MBW61685.1"/>
    </source>
</evidence>
<reference evidence="2" key="1">
    <citation type="submission" date="2018-01" db="EMBL/GenBank/DDBJ databases">
        <title>An insight into the sialome of Amazonian anophelines.</title>
        <authorList>
            <person name="Ribeiro J.M."/>
            <person name="Scarpassa V."/>
            <person name="Calvo E."/>
        </authorList>
    </citation>
    <scope>NUCLEOTIDE SEQUENCE</scope>
    <source>
        <tissue evidence="2">Salivary glands</tissue>
    </source>
</reference>
<name>A0A2M4C8W3_9DIPT</name>
<feature type="chain" id="PRO_5014986257" evidence="1">
    <location>
        <begin position="21"/>
        <end position="101"/>
    </location>
</feature>
<sequence>MVHVLADVIQIVVLATGTDALLGVGGSYPACHLAARIDRTEEDRFELVHAGVCKQQRWIVERNHRRRVHVQMLLFREKVQENLPDLRGGQRGVHRRCGHHD</sequence>
<dbReference type="AlphaFoldDB" id="A0A2M4C8W3"/>
<proteinExistence type="predicted"/>
<evidence type="ECO:0000256" key="1">
    <source>
        <dbReference type="SAM" id="SignalP"/>
    </source>
</evidence>
<accession>A0A2M4C8W3</accession>
<keyword evidence="1" id="KW-0732">Signal</keyword>
<feature type="signal peptide" evidence="1">
    <location>
        <begin position="1"/>
        <end position="20"/>
    </location>
</feature>
<organism evidence="2">
    <name type="scientific">Anopheles marajoara</name>
    <dbReference type="NCBI Taxonomy" id="58244"/>
    <lineage>
        <taxon>Eukaryota</taxon>
        <taxon>Metazoa</taxon>
        <taxon>Ecdysozoa</taxon>
        <taxon>Arthropoda</taxon>
        <taxon>Hexapoda</taxon>
        <taxon>Insecta</taxon>
        <taxon>Pterygota</taxon>
        <taxon>Neoptera</taxon>
        <taxon>Endopterygota</taxon>
        <taxon>Diptera</taxon>
        <taxon>Nematocera</taxon>
        <taxon>Culicoidea</taxon>
        <taxon>Culicidae</taxon>
        <taxon>Anophelinae</taxon>
        <taxon>Anopheles</taxon>
    </lineage>
</organism>